<name>A0A8B6EGL8_MYTGA</name>
<dbReference type="AlphaFoldDB" id="A0A8B6EGL8"/>
<feature type="non-terminal residue" evidence="2">
    <location>
        <position position="1"/>
    </location>
</feature>
<reference evidence="2" key="1">
    <citation type="submission" date="2018-11" db="EMBL/GenBank/DDBJ databases">
        <authorList>
            <person name="Alioto T."/>
            <person name="Alioto T."/>
        </authorList>
    </citation>
    <scope>NUCLEOTIDE SEQUENCE</scope>
</reference>
<sequence>MALDIRLINRTRFAKLSILAADVYSKQLQCIAEHNVRADIALNICKSNPALMKSLTKAEKNVLPSLASDGYSNCDPTLMYKILRNILPPPRVGWDRNPGLTDITISDDVQRIRILRNKIVHRTGAELSKQEEEHIIPQSLDIAKRLDCYLNRNSDEKFEAWIIKILSRSIDKKLEDEYVERGLKIEDLTNALEVIEGNYTLQLKSGKNLKLLLANELWEEEVKPDGIGIVAEVTGFNKNEDQQIVEYLNEHCDKINEGKTLVVLKKARLGNITLFLQLLEIVPEEKLYQQIVDVMRKLFQELAFQLMTTKNRNVDIMLFPDEFLIKDDFSDKADGDDTGKKSLILDLAVNSSSVKDGSGFVHTISDFIGHIITQTNFIHNKCETTDSDELSTLKNRGDVMSSIEKERENFFRNAILVIDHSKAALISLIELDLRNNHLTFEQFLNQSQHDIYHLCYNNRCCRCLPGSSLPRQNRFIFPSQMEGLFDKAAKMPGHRRGPDFCCSLAKKGICTDVIDLTLARCLLVNCCTDVFWYSCLQFHGISFEDFLNQNKHLIYHLWQFKKGCCHCPKHFQLPVNRQILNTRQWNSMFTGSTGLPVCRKGLFIEGANCICSFSAINGISQGSLDAVTQQTLLEYCCSNRKSVETLVKIKNNVYGHTKEARISDSDYTRFKNDIESALLEIAAVCRMEPELKTALHGVNQRSLDRTLLVQYQNSLLDSKH</sequence>
<dbReference type="Proteomes" id="UP000596742">
    <property type="component" value="Unassembled WGS sequence"/>
</dbReference>
<evidence type="ECO:0000259" key="1">
    <source>
        <dbReference type="Pfam" id="PF18738"/>
    </source>
</evidence>
<organism evidence="2 3">
    <name type="scientific">Mytilus galloprovincialis</name>
    <name type="common">Mediterranean mussel</name>
    <dbReference type="NCBI Taxonomy" id="29158"/>
    <lineage>
        <taxon>Eukaryota</taxon>
        <taxon>Metazoa</taxon>
        <taxon>Spiralia</taxon>
        <taxon>Lophotrochozoa</taxon>
        <taxon>Mollusca</taxon>
        <taxon>Bivalvia</taxon>
        <taxon>Autobranchia</taxon>
        <taxon>Pteriomorphia</taxon>
        <taxon>Mytilida</taxon>
        <taxon>Mytiloidea</taxon>
        <taxon>Mytilidae</taxon>
        <taxon>Mytilinae</taxon>
        <taxon>Mytilus</taxon>
    </lineage>
</organism>
<accession>A0A8B6EGL8</accession>
<evidence type="ECO:0000313" key="3">
    <source>
        <dbReference type="Proteomes" id="UP000596742"/>
    </source>
</evidence>
<dbReference type="InterPro" id="IPR041249">
    <property type="entry name" value="HEPN_DZIP3"/>
</dbReference>
<gene>
    <name evidence="2" type="ORF">MGAL_10B077695</name>
</gene>
<dbReference type="Pfam" id="PF18738">
    <property type="entry name" value="HEPN_DZIP3"/>
    <property type="match status" value="1"/>
</dbReference>
<dbReference type="EMBL" id="UYJE01005062">
    <property type="protein sequence ID" value="VDI33682.1"/>
    <property type="molecule type" value="Genomic_DNA"/>
</dbReference>
<comment type="caution">
    <text evidence="2">The sequence shown here is derived from an EMBL/GenBank/DDBJ whole genome shotgun (WGS) entry which is preliminary data.</text>
</comment>
<protein>
    <recommendedName>
        <fullName evidence="1">DZIP3-like HEPN domain-containing protein</fullName>
    </recommendedName>
</protein>
<feature type="domain" description="DZIP3-like HEPN" evidence="1">
    <location>
        <begin position="70"/>
        <end position="131"/>
    </location>
</feature>
<evidence type="ECO:0000313" key="2">
    <source>
        <dbReference type="EMBL" id="VDI33682.1"/>
    </source>
</evidence>
<proteinExistence type="predicted"/>
<keyword evidence="3" id="KW-1185">Reference proteome</keyword>
<dbReference type="OrthoDB" id="6128244at2759"/>